<name>A0A1H0T9K4_9BACI</name>
<dbReference type="RefSeq" id="WP_090852212.1">
    <property type="nucleotide sequence ID" value="NZ_FNJU01000003.1"/>
</dbReference>
<organism evidence="1 2">
    <name type="scientific">Litchfieldia salsa</name>
    <dbReference type="NCBI Taxonomy" id="930152"/>
    <lineage>
        <taxon>Bacteria</taxon>
        <taxon>Bacillati</taxon>
        <taxon>Bacillota</taxon>
        <taxon>Bacilli</taxon>
        <taxon>Bacillales</taxon>
        <taxon>Bacillaceae</taxon>
        <taxon>Litchfieldia</taxon>
    </lineage>
</organism>
<dbReference type="STRING" id="930152.SAMN05216565_103343"/>
<proteinExistence type="predicted"/>
<sequence>MIDQKILDEIQEYINLHLNIVELEEIKYTESLERYVLEDIRFQNELEEFINTNRQPTLKELLFSFIDQKGATDPEIYKKAGIDRKHFSKIRTSENYSPRKNTVISLALALELNQTETELLLSSAGYSLSESDTTDLVIKFCIDKGIYGLQDINEALEYFSLQPLGNVL</sequence>
<dbReference type="Proteomes" id="UP000199159">
    <property type="component" value="Unassembled WGS sequence"/>
</dbReference>
<evidence type="ECO:0000313" key="2">
    <source>
        <dbReference type="Proteomes" id="UP000199159"/>
    </source>
</evidence>
<protein>
    <recommendedName>
        <fullName evidence="3">XRE family transcriptional regulator</fullName>
    </recommendedName>
</protein>
<dbReference type="OrthoDB" id="6194521at2"/>
<dbReference type="AlphaFoldDB" id="A0A1H0T9K4"/>
<keyword evidence="2" id="KW-1185">Reference proteome</keyword>
<evidence type="ECO:0008006" key="3">
    <source>
        <dbReference type="Google" id="ProtNLM"/>
    </source>
</evidence>
<evidence type="ECO:0000313" key="1">
    <source>
        <dbReference type="EMBL" id="SDP50278.1"/>
    </source>
</evidence>
<reference evidence="2" key="1">
    <citation type="submission" date="2016-10" db="EMBL/GenBank/DDBJ databases">
        <authorList>
            <person name="Varghese N."/>
            <person name="Submissions S."/>
        </authorList>
    </citation>
    <scope>NUCLEOTIDE SEQUENCE [LARGE SCALE GENOMIC DNA]</scope>
    <source>
        <strain evidence="2">IBRC-M10078</strain>
    </source>
</reference>
<dbReference type="EMBL" id="FNJU01000003">
    <property type="protein sequence ID" value="SDP50278.1"/>
    <property type="molecule type" value="Genomic_DNA"/>
</dbReference>
<gene>
    <name evidence="1" type="ORF">SAMN05216565_103343</name>
</gene>
<accession>A0A1H0T9K4</accession>